<keyword evidence="3" id="KW-0949">S-adenosyl-L-methionine</keyword>
<dbReference type="Gene3D" id="1.10.10.10">
    <property type="entry name" value="Winged helix-like DNA-binding domain superfamily/Winged helix DNA-binding domain"/>
    <property type="match status" value="1"/>
</dbReference>
<evidence type="ECO:0000313" key="6">
    <source>
        <dbReference type="Proteomes" id="UP001172102"/>
    </source>
</evidence>
<dbReference type="SUPFAM" id="SSF53335">
    <property type="entry name" value="S-adenosyl-L-methionine-dependent methyltransferases"/>
    <property type="match status" value="1"/>
</dbReference>
<reference evidence="5" key="1">
    <citation type="submission" date="2023-06" db="EMBL/GenBank/DDBJ databases">
        <title>Genome-scale phylogeny and comparative genomics of the fungal order Sordariales.</title>
        <authorList>
            <consortium name="Lawrence Berkeley National Laboratory"/>
            <person name="Hensen N."/>
            <person name="Bonometti L."/>
            <person name="Westerberg I."/>
            <person name="Brannstrom I.O."/>
            <person name="Guillou S."/>
            <person name="Cros-Aarteil S."/>
            <person name="Calhoun S."/>
            <person name="Haridas S."/>
            <person name="Kuo A."/>
            <person name="Mondo S."/>
            <person name="Pangilinan J."/>
            <person name="Riley R."/>
            <person name="Labutti K."/>
            <person name="Andreopoulos B."/>
            <person name="Lipzen A."/>
            <person name="Chen C."/>
            <person name="Yanf M."/>
            <person name="Daum C."/>
            <person name="Ng V."/>
            <person name="Clum A."/>
            <person name="Steindorff A."/>
            <person name="Ohm R."/>
            <person name="Martin F."/>
            <person name="Silar P."/>
            <person name="Natvig D."/>
            <person name="Lalanne C."/>
            <person name="Gautier V."/>
            <person name="Ament-Velasquez S.L."/>
            <person name="Kruys A."/>
            <person name="Hutchinson M.I."/>
            <person name="Powell A.J."/>
            <person name="Barry K."/>
            <person name="Miller A.N."/>
            <person name="Grigoriev I.V."/>
            <person name="Debuchy R."/>
            <person name="Gladieux P."/>
            <person name="Thoren M.H."/>
            <person name="Johannesson H."/>
        </authorList>
    </citation>
    <scope>NUCLEOTIDE SEQUENCE</scope>
    <source>
        <strain evidence="5">SMH4607-1</strain>
    </source>
</reference>
<proteinExistence type="predicted"/>
<dbReference type="GO" id="GO:0032259">
    <property type="term" value="P:methylation"/>
    <property type="evidence" value="ECO:0007669"/>
    <property type="project" value="UniProtKB-KW"/>
</dbReference>
<organism evidence="5 6">
    <name type="scientific">Lasiosphaeris hirsuta</name>
    <dbReference type="NCBI Taxonomy" id="260670"/>
    <lineage>
        <taxon>Eukaryota</taxon>
        <taxon>Fungi</taxon>
        <taxon>Dikarya</taxon>
        <taxon>Ascomycota</taxon>
        <taxon>Pezizomycotina</taxon>
        <taxon>Sordariomycetes</taxon>
        <taxon>Sordariomycetidae</taxon>
        <taxon>Sordariales</taxon>
        <taxon>Lasiosphaeriaceae</taxon>
        <taxon>Lasiosphaeris</taxon>
    </lineage>
</organism>
<keyword evidence="1" id="KW-0489">Methyltransferase</keyword>
<dbReference type="PANTHER" id="PTHR43712">
    <property type="entry name" value="PUTATIVE (AFU_ORTHOLOGUE AFUA_4G14580)-RELATED"/>
    <property type="match status" value="1"/>
</dbReference>
<comment type="caution">
    <text evidence="5">The sequence shown here is derived from an EMBL/GenBank/DDBJ whole genome shotgun (WGS) entry which is preliminary data.</text>
</comment>
<name>A0AA39ZXT9_9PEZI</name>
<feature type="domain" description="O-methyltransferase C-terminal" evidence="4">
    <location>
        <begin position="250"/>
        <end position="398"/>
    </location>
</feature>
<evidence type="ECO:0000259" key="4">
    <source>
        <dbReference type="Pfam" id="PF00891"/>
    </source>
</evidence>
<dbReference type="Gene3D" id="3.40.50.150">
    <property type="entry name" value="Vaccinia Virus protein VP39"/>
    <property type="match status" value="1"/>
</dbReference>
<dbReference type="AlphaFoldDB" id="A0AA39ZXT9"/>
<dbReference type="InterPro" id="IPR001077">
    <property type="entry name" value="COMT_C"/>
</dbReference>
<dbReference type="Proteomes" id="UP001172102">
    <property type="component" value="Unassembled WGS sequence"/>
</dbReference>
<evidence type="ECO:0000256" key="1">
    <source>
        <dbReference type="ARBA" id="ARBA00022603"/>
    </source>
</evidence>
<dbReference type="Pfam" id="PF00891">
    <property type="entry name" value="Methyltransf_2"/>
    <property type="match status" value="1"/>
</dbReference>
<dbReference type="EMBL" id="JAUKUA010000007">
    <property type="protein sequence ID" value="KAK0705474.1"/>
    <property type="molecule type" value="Genomic_DNA"/>
</dbReference>
<sequence length="427" mass="46618">MSTPSMTQLSARIGENTAKVNAYLASHDLPGPSFEVDAPQQLLPPGTDAEMVLARQSVIDDCLELRNLLLGPREHIMTTHQAINLVSPKAITAFRLAHAFPVGSETTFAELAAASGLGETHVRKLVRHAVSVHNLFAEPRPGVITHSAASRLLAEDDAVHSWVEYATHELWDAAFHAPDAMRRFPGSGEPNETGFSVANATDKSFFAFMSDHPDRLRRFAAVMRYITQRPELGPELVVGAFPWGELPAGGTVVDVGGSHGLVCIELASKFPTLKFVVQDLDEPVIRDADARKPAEVADRVTFMAHNFFNPQPVHGADVYFVRAVLHNWSDKYAVEVLRNLIPALKPGAAVVVNDVVTPEAGSVPKVAERQFRISDLSQVLLLNAGDRELAGWTSLFGAADPRFKFKGAAPMPGSTRMWMIHYVWEDA</sequence>
<dbReference type="GO" id="GO:0008171">
    <property type="term" value="F:O-methyltransferase activity"/>
    <property type="evidence" value="ECO:0007669"/>
    <property type="project" value="InterPro"/>
</dbReference>
<evidence type="ECO:0000256" key="2">
    <source>
        <dbReference type="ARBA" id="ARBA00022679"/>
    </source>
</evidence>
<dbReference type="InterPro" id="IPR016461">
    <property type="entry name" value="COMT-like"/>
</dbReference>
<evidence type="ECO:0000256" key="3">
    <source>
        <dbReference type="ARBA" id="ARBA00022691"/>
    </source>
</evidence>
<keyword evidence="2" id="KW-0808">Transferase</keyword>
<dbReference type="PANTHER" id="PTHR43712:SF16">
    <property type="entry name" value="O-METHYLTRANSFERASE ELCB"/>
    <property type="match status" value="1"/>
</dbReference>
<dbReference type="InterPro" id="IPR036388">
    <property type="entry name" value="WH-like_DNA-bd_sf"/>
</dbReference>
<keyword evidence="6" id="KW-1185">Reference proteome</keyword>
<dbReference type="PROSITE" id="PS51683">
    <property type="entry name" value="SAM_OMT_II"/>
    <property type="match status" value="1"/>
</dbReference>
<evidence type="ECO:0000313" key="5">
    <source>
        <dbReference type="EMBL" id="KAK0705474.1"/>
    </source>
</evidence>
<accession>A0AA39ZXT9</accession>
<protein>
    <submittedName>
        <fullName evidence="5">O-methyltransferase</fullName>
    </submittedName>
</protein>
<dbReference type="CDD" id="cd02440">
    <property type="entry name" value="AdoMet_MTases"/>
    <property type="match status" value="1"/>
</dbReference>
<dbReference type="InterPro" id="IPR029063">
    <property type="entry name" value="SAM-dependent_MTases_sf"/>
</dbReference>
<gene>
    <name evidence="5" type="ORF">B0H67DRAFT_604303</name>
</gene>